<keyword evidence="3" id="KW-1185">Reference proteome</keyword>
<sequence>MRRQKVVIQTLEEAPSLDNQSEFKKKKRKAKPVVIENLPLVSTESPYSEKIELLIKNLESLAAEEFPIPQMDIEIQQDFTLKPLLTAFKRQTALVHNLFMQARGEINRCIHETGYHEILVKHIEGLTAEIQYINEDLKNIQAAVHDRHAFLTLPTTHPEKCTEFFIDSQLKLQNTLEGFLNNFSALRIERRQDVVSQGIRANLVSFIGELPRDFNTIHSLVDSSVIEALRVKCLQHLGERTGFLNFRIVIKPLESYEIIYLVTNLFTKNSIQDLAILKRQFAAIHHMIAKVQAFPIQTINNYINLQDEIEKKNRQLHKEYHSIQDQITSGLLPELQEYLALFALLLPAPASVIKAKETIRGLQELSQELERFFIQVNNEELKQYEVTTSLKRKFTNAPKQGLPVWDNLEQMVIHLSKIQIRKQQDLDTLNDLQKRFEHLKKVTLESIHFLNIEYESQKTTIENELHEALIDTKAALNFQYQHDALSAEVIKSKIQEKLATTYDFLLTLPKSNTPLQSLLFRKETLLSKLRGYVTESKEALKIQLTPSLNQIHLGFSSYQSPLLTSFNPFNAELQQDENKASEALQTMNSIYHELDITSGRNLQNWFNRLENQGNIVHELVIKRNKTCTNALQIEHRLKTQAYRTSVVILKALQEEFWRIMRAYFPNAIALHPNDEKLQAIDDIIDATSDINLEWSKETLDKIDPRLFVLSSIYRDFHRINNRYINTNLFLHSDQTYLQELIDKVEVHLHNDHMEALSNAKRPLLVQWIRIYILRSLQAIGHQLLTYWKQDESLRYRFFVTLGACQTEHKLVETGNEVYHSLKALTAA</sequence>
<feature type="coiled-coil region" evidence="1">
    <location>
        <begin position="299"/>
        <end position="326"/>
    </location>
</feature>
<proteinExistence type="predicted"/>
<accession>A0A222P449</accession>
<protein>
    <submittedName>
        <fullName evidence="2">Uncharacterized protein</fullName>
    </submittedName>
</protein>
<dbReference type="OrthoDB" id="5636224at2"/>
<keyword evidence="1" id="KW-0175">Coiled coil</keyword>
<name>A0A222P449_9GAMM</name>
<evidence type="ECO:0000256" key="1">
    <source>
        <dbReference type="SAM" id="Coils"/>
    </source>
</evidence>
<evidence type="ECO:0000313" key="2">
    <source>
        <dbReference type="EMBL" id="ASQ46626.1"/>
    </source>
</evidence>
<reference evidence="3" key="1">
    <citation type="submission" date="2016-07" db="EMBL/GenBank/DDBJ databases">
        <authorList>
            <person name="Florea S."/>
            <person name="Webb J.S."/>
            <person name="Jaromczyk J."/>
            <person name="Schardl C.L."/>
        </authorList>
    </citation>
    <scope>NUCLEOTIDE SEQUENCE [LARGE SCALE GENOMIC DNA]</scope>
    <source>
        <strain evidence="3">CDC-D5610</strain>
    </source>
</reference>
<evidence type="ECO:0000313" key="3">
    <source>
        <dbReference type="Proteomes" id="UP000201728"/>
    </source>
</evidence>
<dbReference type="RefSeq" id="WP_094091465.1">
    <property type="nucleotide sequence ID" value="NZ_CP016397.1"/>
</dbReference>
<gene>
    <name evidence="2" type="ORF">clem_10400</name>
</gene>
<dbReference type="AlphaFoldDB" id="A0A222P449"/>
<organism evidence="2 3">
    <name type="scientific">Legionella clemsonensis</name>
    <dbReference type="NCBI Taxonomy" id="1867846"/>
    <lineage>
        <taxon>Bacteria</taxon>
        <taxon>Pseudomonadati</taxon>
        <taxon>Pseudomonadota</taxon>
        <taxon>Gammaproteobacteria</taxon>
        <taxon>Legionellales</taxon>
        <taxon>Legionellaceae</taxon>
        <taxon>Legionella</taxon>
    </lineage>
</organism>
<dbReference type="EMBL" id="CP016397">
    <property type="protein sequence ID" value="ASQ46626.1"/>
    <property type="molecule type" value="Genomic_DNA"/>
</dbReference>
<dbReference type="Proteomes" id="UP000201728">
    <property type="component" value="Chromosome"/>
</dbReference>
<dbReference type="KEGG" id="lcd:clem_10400"/>